<dbReference type="Gene3D" id="2.50.20.10">
    <property type="entry name" value="Lipoprotein localisation LolA/LolB/LppX"/>
    <property type="match status" value="1"/>
</dbReference>
<dbReference type="EMBL" id="FOZK01000002">
    <property type="protein sequence ID" value="SFS02647.1"/>
    <property type="molecule type" value="Genomic_DNA"/>
</dbReference>
<dbReference type="RefSeq" id="WP_089816991.1">
    <property type="nucleotide sequence ID" value="NZ_FOZK01000002.1"/>
</dbReference>
<protein>
    <submittedName>
        <fullName evidence="1">Outer membrane lipoprotein-sorting protein</fullName>
    </submittedName>
</protein>
<keyword evidence="1" id="KW-0449">Lipoprotein</keyword>
<proteinExistence type="predicted"/>
<keyword evidence="2" id="KW-1185">Reference proteome</keyword>
<dbReference type="PANTHER" id="PTHR37507:SF2">
    <property type="entry name" value="SPORULATION PROTEIN YDCC"/>
    <property type="match status" value="1"/>
</dbReference>
<name>A0A1I6LGP6_9EURY</name>
<dbReference type="SUPFAM" id="SSF89392">
    <property type="entry name" value="Prokaryotic lipoproteins and lipoprotein localization factors"/>
    <property type="match status" value="1"/>
</dbReference>
<dbReference type="InterPro" id="IPR029046">
    <property type="entry name" value="LolA/LolB/LppX"/>
</dbReference>
<dbReference type="STRING" id="767519.SAMN05216559_2671"/>
<reference evidence="1 2" key="1">
    <citation type="submission" date="2016-10" db="EMBL/GenBank/DDBJ databases">
        <authorList>
            <person name="de Groot N.N."/>
        </authorList>
    </citation>
    <scope>NUCLEOTIDE SEQUENCE [LARGE SCALE GENOMIC DNA]</scope>
    <source>
        <strain evidence="1 2">CGMCC 1.10457</strain>
    </source>
</reference>
<dbReference type="OrthoDB" id="214152at2157"/>
<dbReference type="InterPro" id="IPR052944">
    <property type="entry name" value="Sporulation_related"/>
</dbReference>
<evidence type="ECO:0000313" key="1">
    <source>
        <dbReference type="EMBL" id="SFS02647.1"/>
    </source>
</evidence>
<sequence>MERRHHSVRTTAVLLLAVVVVGSIGTGATGAVGAVDQRQQPTGDEIIDRVEQRYESADTIAGRAVLTTTNASETTTANVSFAVADPESSRLVVERGDETYRSGTNGSVTWTVGPAGAFVWDADSAPPSDQRLGPGDDDALAWTVPTDGNGLDNVSATLAGTTEVDGVPAYELELRPTSDDDTDAATTLWVAQEDYRVLRAETTDGTNTTTVDVTETFFDVSIDESTFQPPEDRLTAWSFDRYDDFGAAQNATDIDLPSLDGGTFSEATVTVQQGETVVSQRYDLDGENVTVVSTTSDRFRGEAANASTVQVAGQNASVTDFGDRSAVFWTEDDVTTVVIVDGSTERAVEIAERVST</sequence>
<dbReference type="PANTHER" id="PTHR37507">
    <property type="entry name" value="SPORULATION PROTEIN YDCC"/>
    <property type="match status" value="1"/>
</dbReference>
<dbReference type="AlphaFoldDB" id="A0A1I6LGP6"/>
<organism evidence="1 2">
    <name type="scientific">Halomicrobium zhouii</name>
    <dbReference type="NCBI Taxonomy" id="767519"/>
    <lineage>
        <taxon>Archaea</taxon>
        <taxon>Methanobacteriati</taxon>
        <taxon>Methanobacteriota</taxon>
        <taxon>Stenosarchaea group</taxon>
        <taxon>Halobacteria</taxon>
        <taxon>Halobacteriales</taxon>
        <taxon>Haloarculaceae</taxon>
        <taxon>Halomicrobium</taxon>
    </lineage>
</organism>
<gene>
    <name evidence="1" type="ORF">SAMN05216559_2671</name>
</gene>
<accession>A0A1I6LGP6</accession>
<dbReference type="Proteomes" id="UP000199062">
    <property type="component" value="Unassembled WGS sequence"/>
</dbReference>
<evidence type="ECO:0000313" key="2">
    <source>
        <dbReference type="Proteomes" id="UP000199062"/>
    </source>
</evidence>